<dbReference type="Pfam" id="PF00646">
    <property type="entry name" value="F-box"/>
    <property type="match status" value="1"/>
</dbReference>
<dbReference type="InterPro" id="IPR001810">
    <property type="entry name" value="F-box_dom"/>
</dbReference>
<gene>
    <name evidence="2" type="ORF">FPCIR_4754</name>
</gene>
<dbReference type="OrthoDB" id="5410873at2759"/>
<dbReference type="InterPro" id="IPR036047">
    <property type="entry name" value="F-box-like_dom_sf"/>
</dbReference>
<dbReference type="SUPFAM" id="SSF81383">
    <property type="entry name" value="F-box domain"/>
    <property type="match status" value="1"/>
</dbReference>
<evidence type="ECO:0000313" key="2">
    <source>
        <dbReference type="EMBL" id="KAF5594740.1"/>
    </source>
</evidence>
<evidence type="ECO:0000313" key="3">
    <source>
        <dbReference type="Proteomes" id="UP000546213"/>
    </source>
</evidence>
<name>A0A8H5URL2_9HYPO</name>
<dbReference type="EMBL" id="JAAOAS010000095">
    <property type="protein sequence ID" value="KAF5594740.1"/>
    <property type="molecule type" value="Genomic_DNA"/>
</dbReference>
<feature type="domain" description="F-box" evidence="1">
    <location>
        <begin position="5"/>
        <end position="41"/>
    </location>
</feature>
<proteinExistence type="predicted"/>
<dbReference type="Proteomes" id="UP000546213">
    <property type="component" value="Unassembled WGS sequence"/>
</dbReference>
<sequence length="447" mass="51039">MATLDTLPVELVAKIVSHLSPQDVKAASCASWILRHAVVGVLFRSLVISVPLVSSQVLEDLIHKYQDFISTVHLQVSFQPNIEEKPHDGPMPSVWGPTPSDTLRKITQGDFLSSVSSFVLELDGAQFGHGGWWGETAFWADPNMLGNIVNDEENWDQTLQQERDVIWRAQYNEVMQNISMNQNITNLKMKNLIAKNASAWQTPEWASFLGRLQVLEIGVFGGDGECLHTTPGFAEFIRNLPHYIMRHARNVRHLTIEASPDGLFGGASANYCIPLPLKEDHFVFLKSLTFKNIMIGPDLVEFLRSRVDCLEELELHDCMCDGPEPEYGPDWDLESVTWADLWRAIRESNIRLFEVSVVQSKTPPLLWQEGESEDDEANEDSEAAARIRKMLEEDRSLVVWRYARVDYKYGWIVDLSDDNVRYFEEGEDQREYMKLLGVLEERNKQRG</sequence>
<comment type="caution">
    <text evidence="2">The sequence shown here is derived from an EMBL/GenBank/DDBJ whole genome shotgun (WGS) entry which is preliminary data.</text>
</comment>
<organism evidence="2 3">
    <name type="scientific">Fusarium pseudocircinatum</name>
    <dbReference type="NCBI Taxonomy" id="56676"/>
    <lineage>
        <taxon>Eukaryota</taxon>
        <taxon>Fungi</taxon>
        <taxon>Dikarya</taxon>
        <taxon>Ascomycota</taxon>
        <taxon>Pezizomycotina</taxon>
        <taxon>Sordariomycetes</taxon>
        <taxon>Hypocreomycetidae</taxon>
        <taxon>Hypocreales</taxon>
        <taxon>Nectriaceae</taxon>
        <taxon>Fusarium</taxon>
        <taxon>Fusarium fujikuroi species complex</taxon>
    </lineage>
</organism>
<evidence type="ECO:0000259" key="1">
    <source>
        <dbReference type="Pfam" id="PF00646"/>
    </source>
</evidence>
<accession>A0A8H5URL2</accession>
<reference evidence="2 3" key="1">
    <citation type="submission" date="2020-05" db="EMBL/GenBank/DDBJ databases">
        <title>Identification and distribution of gene clusters putatively required for synthesis of sphingolipid metabolism inhibitors in phylogenetically diverse species of the filamentous fungus Fusarium.</title>
        <authorList>
            <person name="Kim H.-S."/>
            <person name="Busman M."/>
            <person name="Brown D.W."/>
            <person name="Divon H."/>
            <person name="Uhlig S."/>
            <person name="Proctor R.H."/>
        </authorList>
    </citation>
    <scope>NUCLEOTIDE SEQUENCE [LARGE SCALE GENOMIC DNA]</scope>
    <source>
        <strain evidence="2 3">NRRL 36939</strain>
    </source>
</reference>
<dbReference type="AlphaFoldDB" id="A0A8H5URL2"/>
<protein>
    <recommendedName>
        <fullName evidence="1">F-box domain-containing protein</fullName>
    </recommendedName>
</protein>
<keyword evidence="3" id="KW-1185">Reference proteome</keyword>